<dbReference type="HAMAP" id="MF_01102">
    <property type="entry name" value="MnmC"/>
    <property type="match status" value="1"/>
</dbReference>
<evidence type="ECO:0000313" key="14">
    <source>
        <dbReference type="Proteomes" id="UP000308167"/>
    </source>
</evidence>
<feature type="region of interest" description="FAD-dependent cmnm(5)s(2)U34 oxidoreductase" evidence="10">
    <location>
        <begin position="269"/>
        <end position="670"/>
    </location>
</feature>
<evidence type="ECO:0000256" key="7">
    <source>
        <dbReference type="ARBA" id="ARBA00022827"/>
    </source>
</evidence>
<dbReference type="RefSeq" id="WP_135709766.1">
    <property type="nucleotide sequence ID" value="NZ_CABFKI010000005.1"/>
</dbReference>
<dbReference type="GO" id="GO:0032259">
    <property type="term" value="P:methylation"/>
    <property type="evidence" value="ECO:0007669"/>
    <property type="project" value="UniProtKB-KW"/>
</dbReference>
<evidence type="ECO:0000256" key="5">
    <source>
        <dbReference type="ARBA" id="ARBA00022691"/>
    </source>
</evidence>
<evidence type="ECO:0000313" key="13">
    <source>
        <dbReference type="EMBL" id="VTU07565.1"/>
    </source>
</evidence>
<dbReference type="Pfam" id="PF05430">
    <property type="entry name" value="Methyltransf_30"/>
    <property type="match status" value="1"/>
</dbReference>
<dbReference type="Proteomes" id="UP000308167">
    <property type="component" value="Unassembled WGS sequence"/>
</dbReference>
<dbReference type="InterPro" id="IPR017610">
    <property type="entry name" value="tRNA_S-uridine_synth_MnmC_C"/>
</dbReference>
<dbReference type="InterPro" id="IPR047785">
    <property type="entry name" value="tRNA_MNMC2"/>
</dbReference>
<evidence type="ECO:0000256" key="3">
    <source>
        <dbReference type="ARBA" id="ARBA00022630"/>
    </source>
</evidence>
<dbReference type="InterPro" id="IPR008471">
    <property type="entry name" value="MnmC-like_methylTransf"/>
</dbReference>
<dbReference type="EMBL" id="CABFKI010000005">
    <property type="protein sequence ID" value="VTU07565.1"/>
    <property type="molecule type" value="Genomic_DNA"/>
</dbReference>
<feature type="domain" description="MnmC-like methyltransferase" evidence="12">
    <location>
        <begin position="116"/>
        <end position="241"/>
    </location>
</feature>
<keyword evidence="1 10" id="KW-0963">Cytoplasm</keyword>
<dbReference type="InterPro" id="IPR029063">
    <property type="entry name" value="SAM-dependent_MTases_sf"/>
</dbReference>
<dbReference type="GO" id="GO:0008168">
    <property type="term" value="F:methyltransferase activity"/>
    <property type="evidence" value="ECO:0007669"/>
    <property type="project" value="UniProtKB-KW"/>
</dbReference>
<dbReference type="NCBIfam" id="TIGR03197">
    <property type="entry name" value="MnmC_Cterm"/>
    <property type="match status" value="1"/>
</dbReference>
<evidence type="ECO:0000256" key="8">
    <source>
        <dbReference type="ARBA" id="ARBA00023002"/>
    </source>
</evidence>
<comment type="subcellular location">
    <subcellularLocation>
        <location evidence="10">Cytoplasm</location>
    </subcellularLocation>
</comment>
<dbReference type="InterPro" id="IPR036188">
    <property type="entry name" value="FAD/NAD-bd_sf"/>
</dbReference>
<keyword evidence="4 10" id="KW-0808">Transferase</keyword>
<dbReference type="PANTHER" id="PTHR13847:SF283">
    <property type="entry name" value="TRNA 5-METHYLAMINOMETHYL-2-THIOURIDINE BIOSYNTHESIS BIFUNCTIONAL PROTEIN MNMC"/>
    <property type="match status" value="1"/>
</dbReference>
<feature type="domain" description="FAD dependent oxidoreductase" evidence="11">
    <location>
        <begin position="265"/>
        <end position="637"/>
    </location>
</feature>
<comment type="cofactor">
    <cofactor evidence="10">
        <name>FAD</name>
        <dbReference type="ChEBI" id="CHEBI:57692"/>
    </cofactor>
</comment>
<accession>A0ABY6TIZ9</accession>
<dbReference type="Gene3D" id="3.50.50.60">
    <property type="entry name" value="FAD/NAD(P)-binding domain"/>
    <property type="match status" value="1"/>
</dbReference>
<comment type="similarity">
    <text evidence="10">In the C-terminal section; belongs to the DAO family.</text>
</comment>
<evidence type="ECO:0000256" key="10">
    <source>
        <dbReference type="HAMAP-Rule" id="MF_01102"/>
    </source>
</evidence>
<dbReference type="InterPro" id="IPR023032">
    <property type="entry name" value="tRNA_MAMT_biosynth_bifunc_MnmC"/>
</dbReference>
<evidence type="ECO:0000259" key="12">
    <source>
        <dbReference type="Pfam" id="PF05430"/>
    </source>
</evidence>
<feature type="region of interest" description="tRNA (mnm(5)s(2)U34)-methyltransferase" evidence="10">
    <location>
        <begin position="1"/>
        <end position="241"/>
    </location>
</feature>
<dbReference type="EC" id="1.5.-.-" evidence="10"/>
<dbReference type="Pfam" id="PF01266">
    <property type="entry name" value="DAO"/>
    <property type="match status" value="1"/>
</dbReference>
<sequence>MLHVQPAKIHFDHTNTPISDAFDDVYFSNQNGLAETQYVFLEGNHLWERWQQFSESHFVIAETGFGTGLNFFATTTLFRKFRQENPNSPLKRLFFISFEKHPIPLENLIQAHQSYPEFQSLSATLQLNWQDPISGCTRIHFEETTLDLWFGDIQTQLPQLGDYMQNHVDAWFLDGFAPSKNPDMWNEQVYALMHRYSKTNGTFATFTAASAVRKGLEAVGFTVEKRKGFGHKRECLAGTKNNPSEQHSQTPWYFPQSAQFNGQADIAIVGGGIASLFTALSLLERGANVTLYCEDEAPALNASGNKQGAFYPQLSDDDVKNIRFYIHAFAYGHQRLRQAKFNNIEFEHEMCGVALCGYDEKSAAKLAKVSGYHWSPELYRSMTAEELSEAIGLPVPCGGGFIPKGAWLAPRQFVQNSFAYLQTLGLTMKTSQKITALEQTQEGWLLYNENQEKCSHHIVVLANGYKVNHFPQTEQLPLYPVRGQVSQIPTTENLRKLKSVVCYDGYLTPVDYAQTTHCIGASHIRDCDDRQFSDVEQQENQHKIQKNLGLDWTQDVNTGNNLARVGVRCAVRDRIPMVGNVPNFSAQAEQYKNLFNLRRRKQPIPLAANYKNLYLIAALGSRGLTSAPLLGETLASLIYGEPLPLSEDILHALSANRSWMRKLLKGTAVA</sequence>
<keyword evidence="8 10" id="KW-0560">Oxidoreductase</keyword>
<evidence type="ECO:0000259" key="11">
    <source>
        <dbReference type="Pfam" id="PF01266"/>
    </source>
</evidence>
<dbReference type="Gene3D" id="3.30.9.10">
    <property type="entry name" value="D-Amino Acid Oxidase, subunit A, domain 2"/>
    <property type="match status" value="1"/>
</dbReference>
<evidence type="ECO:0000256" key="4">
    <source>
        <dbReference type="ARBA" id="ARBA00022679"/>
    </source>
</evidence>
<protein>
    <recommendedName>
        <fullName evidence="10">tRNA 5-methylaminomethyl-2-thiouridine biosynthesis bifunctional protein MnmC</fullName>
        <shortName evidence="10">tRNA mnm(5)s(2)U biosynthesis bifunctional protein</shortName>
    </recommendedName>
    <domain>
        <recommendedName>
            <fullName evidence="10">tRNA (mnm(5)s(2)U34)-methyltransferase</fullName>
            <ecNumber evidence="10">2.1.1.61</ecNumber>
        </recommendedName>
    </domain>
    <domain>
        <recommendedName>
            <fullName evidence="10">FAD-dependent cmnm(5)s(2)U34 oxidoreductase</fullName>
            <ecNumber evidence="10">1.5.-.-</ecNumber>
        </recommendedName>
    </domain>
</protein>
<keyword evidence="2 10" id="KW-0489">Methyltransferase</keyword>
<comment type="caution">
    <text evidence="13">The sequence shown here is derived from an EMBL/GenBank/DDBJ whole genome shotgun (WGS) entry which is preliminary data.</text>
</comment>
<dbReference type="SUPFAM" id="SSF51905">
    <property type="entry name" value="FAD/NAD(P)-binding domain"/>
    <property type="match status" value="1"/>
</dbReference>
<gene>
    <name evidence="10 13" type="primary">mnmC</name>
    <name evidence="13" type="ORF">SAMEA1410922_00942</name>
</gene>
<keyword evidence="9 10" id="KW-0511">Multifunctional enzyme</keyword>
<keyword evidence="6 10" id="KW-0819">tRNA processing</keyword>
<comment type="catalytic activity">
    <reaction evidence="10">
        <text>5-aminomethyl-2-thiouridine(34) in tRNA + S-adenosyl-L-methionine = 5-methylaminomethyl-2-thiouridine(34) in tRNA + S-adenosyl-L-homocysteine + H(+)</text>
        <dbReference type="Rhea" id="RHEA:19569"/>
        <dbReference type="Rhea" id="RHEA-COMP:10195"/>
        <dbReference type="Rhea" id="RHEA-COMP:10197"/>
        <dbReference type="ChEBI" id="CHEBI:15378"/>
        <dbReference type="ChEBI" id="CHEBI:57856"/>
        <dbReference type="ChEBI" id="CHEBI:59789"/>
        <dbReference type="ChEBI" id="CHEBI:74454"/>
        <dbReference type="ChEBI" id="CHEBI:74455"/>
        <dbReference type="EC" id="2.1.1.61"/>
    </reaction>
</comment>
<dbReference type="EC" id="2.1.1.61" evidence="10"/>
<dbReference type="GeneID" id="86155339"/>
<organism evidence="13 14">
    <name type="scientific">Actinobacillus porcinus</name>
    <dbReference type="NCBI Taxonomy" id="51048"/>
    <lineage>
        <taxon>Bacteria</taxon>
        <taxon>Pseudomonadati</taxon>
        <taxon>Pseudomonadota</taxon>
        <taxon>Gammaproteobacteria</taxon>
        <taxon>Pasteurellales</taxon>
        <taxon>Pasteurellaceae</taxon>
        <taxon>Actinobacillus</taxon>
    </lineage>
</organism>
<dbReference type="InterPro" id="IPR006076">
    <property type="entry name" value="FAD-dep_OxRdtase"/>
</dbReference>
<proteinExistence type="inferred from homology"/>
<dbReference type="NCBIfam" id="NF033855">
    <property type="entry name" value="tRNA_MNMC2"/>
    <property type="match status" value="1"/>
</dbReference>
<evidence type="ECO:0000256" key="2">
    <source>
        <dbReference type="ARBA" id="ARBA00022603"/>
    </source>
</evidence>
<comment type="function">
    <text evidence="10">Catalyzes the last two steps in the biosynthesis of 5-methylaminomethyl-2-thiouridine (mnm(5)s(2)U) at the wobble position (U34) in tRNA. Catalyzes the FAD-dependent demodification of cmnm(5)s(2)U34 to nm(5)s(2)U34, followed by the transfer of a methyl group from S-adenosyl-L-methionine to nm(5)s(2)U34, to form mnm(5)s(2)U34.</text>
</comment>
<dbReference type="PANTHER" id="PTHR13847">
    <property type="entry name" value="SARCOSINE DEHYDROGENASE-RELATED"/>
    <property type="match status" value="1"/>
</dbReference>
<comment type="similarity">
    <text evidence="10">In the N-terminal section; belongs to the methyltransferase superfamily. tRNA (mnm(5)s(2)U34)-methyltransferase family.</text>
</comment>
<dbReference type="NCBIfam" id="NF002481">
    <property type="entry name" value="PRK01747.1-2"/>
    <property type="match status" value="1"/>
</dbReference>
<evidence type="ECO:0000256" key="6">
    <source>
        <dbReference type="ARBA" id="ARBA00022694"/>
    </source>
</evidence>
<dbReference type="NCBIfam" id="NF002484">
    <property type="entry name" value="PRK01747.1-5"/>
    <property type="match status" value="1"/>
</dbReference>
<keyword evidence="5 10" id="KW-0949">S-adenosyl-L-methionine</keyword>
<name>A0ABY6TIZ9_9PAST</name>
<keyword evidence="7 10" id="KW-0274">FAD</keyword>
<reference evidence="13 14" key="1">
    <citation type="submission" date="2019-05" db="EMBL/GenBank/DDBJ databases">
        <authorList>
            <consortium name="Pathogen Informatics"/>
        </authorList>
    </citation>
    <scope>NUCLEOTIDE SEQUENCE [LARGE SCALE GENOMIC DNA]</scope>
    <source>
        <strain evidence="13 14">NM319</strain>
    </source>
</reference>
<keyword evidence="3 10" id="KW-0285">Flavoprotein</keyword>
<dbReference type="Gene3D" id="3.40.50.150">
    <property type="entry name" value="Vaccinia Virus protein VP39"/>
    <property type="match status" value="1"/>
</dbReference>
<evidence type="ECO:0000256" key="1">
    <source>
        <dbReference type="ARBA" id="ARBA00022490"/>
    </source>
</evidence>
<keyword evidence="14" id="KW-1185">Reference proteome</keyword>
<evidence type="ECO:0000256" key="9">
    <source>
        <dbReference type="ARBA" id="ARBA00023268"/>
    </source>
</evidence>